<feature type="region of interest" description="Disordered" evidence="1">
    <location>
        <begin position="660"/>
        <end position="680"/>
    </location>
</feature>
<dbReference type="SUPFAM" id="SSF50044">
    <property type="entry name" value="SH3-domain"/>
    <property type="match status" value="1"/>
</dbReference>
<evidence type="ECO:0000256" key="1">
    <source>
        <dbReference type="SAM" id="MobiDB-lite"/>
    </source>
</evidence>
<keyword evidence="5" id="KW-1185">Reference proteome</keyword>
<dbReference type="EMBL" id="CAUJNA010000546">
    <property type="protein sequence ID" value="CAJ1378471.1"/>
    <property type="molecule type" value="Genomic_DNA"/>
</dbReference>
<gene>
    <name evidence="4" type="ORF">EVOR1521_LOCUS7009</name>
</gene>
<feature type="transmembrane region" description="Helical" evidence="2">
    <location>
        <begin position="432"/>
        <end position="452"/>
    </location>
</feature>
<keyword evidence="2" id="KW-0472">Membrane</keyword>
<dbReference type="Proteomes" id="UP001178507">
    <property type="component" value="Unassembled WGS sequence"/>
</dbReference>
<reference evidence="4" key="1">
    <citation type="submission" date="2023-08" db="EMBL/GenBank/DDBJ databases">
        <authorList>
            <person name="Chen Y."/>
            <person name="Shah S."/>
            <person name="Dougan E. K."/>
            <person name="Thang M."/>
            <person name="Chan C."/>
        </authorList>
    </citation>
    <scope>NUCLEOTIDE SEQUENCE</scope>
</reference>
<feature type="transmembrane region" description="Helical" evidence="2">
    <location>
        <begin position="378"/>
        <end position="400"/>
    </location>
</feature>
<keyword evidence="2" id="KW-1133">Transmembrane helix</keyword>
<evidence type="ECO:0000256" key="2">
    <source>
        <dbReference type="SAM" id="Phobius"/>
    </source>
</evidence>
<accession>A0AA36I0H4</accession>
<feature type="transmembrane region" description="Helical" evidence="2">
    <location>
        <begin position="86"/>
        <end position="104"/>
    </location>
</feature>
<keyword evidence="3" id="KW-0732">Signal</keyword>
<dbReference type="AlphaFoldDB" id="A0AA36I0H4"/>
<dbReference type="InterPro" id="IPR036028">
    <property type="entry name" value="SH3-like_dom_sf"/>
</dbReference>
<feature type="transmembrane region" description="Helical" evidence="2">
    <location>
        <begin position="152"/>
        <end position="179"/>
    </location>
</feature>
<feature type="signal peptide" evidence="3">
    <location>
        <begin position="1"/>
        <end position="22"/>
    </location>
</feature>
<feature type="compositionally biased region" description="Acidic residues" evidence="1">
    <location>
        <begin position="64"/>
        <end position="75"/>
    </location>
</feature>
<organism evidence="4 5">
    <name type="scientific">Effrenium voratum</name>
    <dbReference type="NCBI Taxonomy" id="2562239"/>
    <lineage>
        <taxon>Eukaryota</taxon>
        <taxon>Sar</taxon>
        <taxon>Alveolata</taxon>
        <taxon>Dinophyceae</taxon>
        <taxon>Suessiales</taxon>
        <taxon>Symbiodiniaceae</taxon>
        <taxon>Effrenium</taxon>
    </lineage>
</organism>
<evidence type="ECO:0008006" key="6">
    <source>
        <dbReference type="Google" id="ProtNLM"/>
    </source>
</evidence>
<evidence type="ECO:0000313" key="4">
    <source>
        <dbReference type="EMBL" id="CAJ1378471.1"/>
    </source>
</evidence>
<protein>
    <recommendedName>
        <fullName evidence="6">SH3 domain-containing protein</fullName>
    </recommendedName>
</protein>
<feature type="transmembrane region" description="Helical" evidence="2">
    <location>
        <begin position="111"/>
        <end position="132"/>
    </location>
</feature>
<name>A0AA36I0H4_9DINO</name>
<evidence type="ECO:0000256" key="3">
    <source>
        <dbReference type="SAM" id="SignalP"/>
    </source>
</evidence>
<feature type="chain" id="PRO_5041299398" description="SH3 domain-containing protein" evidence="3">
    <location>
        <begin position="23"/>
        <end position="680"/>
    </location>
</feature>
<feature type="transmembrane region" description="Helical" evidence="2">
    <location>
        <begin position="541"/>
        <end position="558"/>
    </location>
</feature>
<feature type="region of interest" description="Disordered" evidence="1">
    <location>
        <begin position="36"/>
        <end position="78"/>
    </location>
</feature>
<feature type="transmembrane region" description="Helical" evidence="2">
    <location>
        <begin position="283"/>
        <end position="302"/>
    </location>
</feature>
<comment type="caution">
    <text evidence="4">The sequence shown here is derived from an EMBL/GenBank/DDBJ whole genome shotgun (WGS) entry which is preliminary data.</text>
</comment>
<keyword evidence="2" id="KW-0812">Transmembrane</keyword>
<sequence>MARPVWLLLLAVATLAKTPGQASDGFGAVEDGRFRQMQDDEEAAAEGAAEGEGAEGEGAKGEEGEGEEGGEEEEEEHHLTQADSEVAYMLLGAVILVVSLFYLVNWNDDDIRYYAMNIISMTMSIFSAVLMYQGINDQIGRFSANLTLYHRILIQFAQCCFYVLVMQVLIGSISGIFFVELMWGSKEPDFDREDWLIADGLRADYCNALTDEEVKHIRNPAAMKSVWIDTYGVEVPVSKTKDDLQLAKRRMRCWAMLLAHMSGFAAINSGAQLQELEVFRTNAFMAITPAFVNQALLQLLFLSFAKLRTKPMTDAMTKHKDSGGARKVVLCHETVIEAENDVSSLSMSYLLVQGLRFAVSGVMPNAEGMEEPPVIHSWSVIGIFFACSIVAAIASIVIALKCGGGEEEEDPAEVKEIEQIPEVSFGVRMAQVLSNSLAMVFAWILFFGSRWISLKLDIFDNESMIGQVILALILSFFCGIAVFMLDRVDDYQKENHGSAEEAAKAIRIIIQAIAILIGFSWEHSFEEGVAAVASTANHKRLCKFFLGCFVCFFLVPAWRRHILMKVLAYEDMKKKRAMATKANVRRSLILRKQLTKYTELPTEEVQEKTSATVTDDVEMAPLMEGHILSVKKGDKVTIKPFGKTDWVWAEVGGKEGLLPSARLSTSGAAAEDPARLTAQG</sequence>
<feature type="transmembrane region" description="Helical" evidence="2">
    <location>
        <begin position="464"/>
        <end position="485"/>
    </location>
</feature>
<evidence type="ECO:0000313" key="5">
    <source>
        <dbReference type="Proteomes" id="UP001178507"/>
    </source>
</evidence>
<proteinExistence type="predicted"/>